<dbReference type="Proteomes" id="UP001304243">
    <property type="component" value="Unassembled WGS sequence"/>
</dbReference>
<dbReference type="GO" id="GO:0004674">
    <property type="term" value="F:protein serine/threonine kinase activity"/>
    <property type="evidence" value="ECO:0007669"/>
    <property type="project" value="UniProtKB-EC"/>
</dbReference>
<feature type="compositionally biased region" description="Low complexity" evidence="1">
    <location>
        <begin position="90"/>
        <end position="107"/>
    </location>
</feature>
<gene>
    <name evidence="3" type="primary">IRE1</name>
    <name evidence="3" type="ORF">ATC70_004506</name>
</gene>
<evidence type="ECO:0000259" key="2">
    <source>
        <dbReference type="Pfam" id="PF09747"/>
    </source>
</evidence>
<evidence type="ECO:0000256" key="1">
    <source>
        <dbReference type="SAM" id="MobiDB-lite"/>
    </source>
</evidence>
<reference evidence="3 4" key="1">
    <citation type="submission" date="2022-11" db="EMBL/GenBank/DDBJ databases">
        <title>Mucor velutinosus strain NIH1002 WGS.</title>
        <authorList>
            <person name="Subramanian P."/>
            <person name="Mullikin J.C."/>
            <person name="Segre J.A."/>
            <person name="Zelazny A.M."/>
        </authorList>
    </citation>
    <scope>NUCLEOTIDE SEQUENCE [LARGE SCALE GENOMIC DNA]</scope>
    <source>
        <strain evidence="3 4">NIH1002</strain>
    </source>
</reference>
<name>A0AAN7DRN3_9FUNG</name>
<accession>A0AAN7DRN3</accession>
<evidence type="ECO:0000313" key="3">
    <source>
        <dbReference type="EMBL" id="KAK4521967.1"/>
    </source>
</evidence>
<feature type="region of interest" description="Disordered" evidence="1">
    <location>
        <begin position="196"/>
        <end position="270"/>
    </location>
</feature>
<dbReference type="RefSeq" id="XP_064688633.1">
    <property type="nucleotide sequence ID" value="XM_064823808.1"/>
</dbReference>
<keyword evidence="3" id="KW-0418">Kinase</keyword>
<dbReference type="EMBL" id="JASEJX010000001">
    <property type="protein sequence ID" value="KAK4521967.1"/>
    <property type="molecule type" value="Genomic_DNA"/>
</dbReference>
<feature type="compositionally biased region" description="Basic and acidic residues" evidence="1">
    <location>
        <begin position="239"/>
        <end position="253"/>
    </location>
</feature>
<dbReference type="InterPro" id="IPR018613">
    <property type="entry name" value="Ccdc97-like"/>
</dbReference>
<dbReference type="AlphaFoldDB" id="A0AAN7DRN3"/>
<feature type="compositionally biased region" description="Acidic residues" evidence="1">
    <location>
        <begin position="198"/>
        <end position="227"/>
    </location>
</feature>
<proteinExistence type="predicted"/>
<comment type="caution">
    <text evidence="3">The sequence shown here is derived from an EMBL/GenBank/DDBJ whole genome shotgun (WGS) entry which is preliminary data.</text>
</comment>
<sequence>MDDTSEAKVMDFVTRNIDNIPFKTLRHGEVELPQSEQLIQIQATLHKDPALFLSKWGRYLSQNSLRLFQRIQGNYEVDFYLDSLLYQQEGESSSPQQQQQQQQSASQPHKKSAMQLLAQNRRYKYLQQELRGSDYYSDESIQLREPVLYNQFIGQYIPARERAKPFDNDMTLVNRIFSNMDRKFVDDHLYEQKIKDEEQFEEEEEEEEEEEDDDDDEDEEDDEEDEMEKSTPVVLTKQKGKEDVEMKEATLSDKDEEEDEDKHTEADVEYRDEQRAELIRLLEEKFLAGKDEFDYDQVDYNEDYDDFQQLEQDIHDRYFDEDE</sequence>
<dbReference type="EC" id="2.7.11.1" evidence="3"/>
<feature type="domain" description="CCD97-like C-terminal" evidence="2">
    <location>
        <begin position="120"/>
        <end position="322"/>
    </location>
</feature>
<evidence type="ECO:0000313" key="4">
    <source>
        <dbReference type="Proteomes" id="UP001304243"/>
    </source>
</evidence>
<dbReference type="Pfam" id="PF09747">
    <property type="entry name" value="CCD97-like_C"/>
    <property type="match status" value="1"/>
</dbReference>
<dbReference type="GeneID" id="89948192"/>
<feature type="compositionally biased region" description="Basic and acidic residues" evidence="1">
    <location>
        <begin position="261"/>
        <end position="270"/>
    </location>
</feature>
<dbReference type="InterPro" id="IPR040233">
    <property type="entry name" value="CCD97-like_C"/>
</dbReference>
<dbReference type="PANTHER" id="PTHR31840">
    <property type="entry name" value="COILED-COIL DOMAIN-CONTAINING PROTEIN 97"/>
    <property type="match status" value="1"/>
</dbReference>
<keyword evidence="4" id="KW-1185">Reference proteome</keyword>
<feature type="region of interest" description="Disordered" evidence="1">
    <location>
        <begin position="90"/>
        <end position="112"/>
    </location>
</feature>
<keyword evidence="3" id="KW-0808">Transferase</keyword>
<organism evidence="3 4">
    <name type="scientific">Mucor velutinosus</name>
    <dbReference type="NCBI Taxonomy" id="708070"/>
    <lineage>
        <taxon>Eukaryota</taxon>
        <taxon>Fungi</taxon>
        <taxon>Fungi incertae sedis</taxon>
        <taxon>Mucoromycota</taxon>
        <taxon>Mucoromycotina</taxon>
        <taxon>Mucoromycetes</taxon>
        <taxon>Mucorales</taxon>
        <taxon>Mucorineae</taxon>
        <taxon>Mucoraceae</taxon>
        <taxon>Mucor</taxon>
    </lineage>
</organism>
<dbReference type="PANTHER" id="PTHR31840:SF1">
    <property type="entry name" value="COILED-COIL DOMAIN-CONTAINING PROTEIN 97"/>
    <property type="match status" value="1"/>
</dbReference>
<protein>
    <submittedName>
        <fullName evidence="3">Bifunctional endoribonuclease/protein kinase ire1</fullName>
        <ecNumber evidence="3">2.7.11.1</ecNumber>
    </submittedName>
</protein>